<accession>A0A1Q8YF60</accession>
<dbReference type="EMBL" id="MSYM01000013">
    <property type="protein sequence ID" value="OLP06681.1"/>
    <property type="molecule type" value="Genomic_DNA"/>
</dbReference>
<proteinExistence type="predicted"/>
<reference evidence="1 2" key="1">
    <citation type="submission" date="2017-01" db="EMBL/GenBank/DDBJ databases">
        <title>Genome sequence of Rhodoferax antarcticus ANT.BR, a psychrophilic purple nonsulfur bacterium from an Antarctic microbial mat.</title>
        <authorList>
            <person name="Baker J."/>
            <person name="Riester C."/>
            <person name="Skinner B."/>
            <person name="Newell A."/>
            <person name="Swingley W."/>
            <person name="Madigan M."/>
            <person name="Jung D."/>
            <person name="Asao M."/>
            <person name="Chen M."/>
            <person name="Loughlin P."/>
            <person name="Pan H."/>
            <person name="Lin S."/>
            <person name="Li N."/>
            <person name="Shaw J."/>
            <person name="Prado M."/>
            <person name="Sherman C."/>
            <person name="Li X."/>
            <person name="Tang J."/>
            <person name="Blankenship R."/>
            <person name="Zhao T."/>
            <person name="Touchman J."/>
            <person name="Sattley M."/>
        </authorList>
    </citation>
    <scope>NUCLEOTIDE SEQUENCE [LARGE SCALE GENOMIC DNA]</scope>
    <source>
        <strain evidence="1 2">ANT.BR</strain>
    </source>
</reference>
<organism evidence="1 2">
    <name type="scientific">Rhodoferax antarcticus ANT.BR</name>
    <dbReference type="NCBI Taxonomy" id="1111071"/>
    <lineage>
        <taxon>Bacteria</taxon>
        <taxon>Pseudomonadati</taxon>
        <taxon>Pseudomonadota</taxon>
        <taxon>Betaproteobacteria</taxon>
        <taxon>Burkholderiales</taxon>
        <taxon>Comamonadaceae</taxon>
        <taxon>Rhodoferax</taxon>
    </lineage>
</organism>
<keyword evidence="2" id="KW-1185">Reference proteome</keyword>
<protein>
    <submittedName>
        <fullName evidence="1">Uncharacterized protein</fullName>
    </submittedName>
</protein>
<dbReference type="Proteomes" id="UP000185911">
    <property type="component" value="Unassembled WGS sequence"/>
</dbReference>
<dbReference type="AlphaFoldDB" id="A0A1Q8YF60"/>
<evidence type="ECO:0000313" key="1">
    <source>
        <dbReference type="EMBL" id="OLP06681.1"/>
    </source>
</evidence>
<evidence type="ECO:0000313" key="2">
    <source>
        <dbReference type="Proteomes" id="UP000185911"/>
    </source>
</evidence>
<name>A0A1Q8YF60_9BURK</name>
<sequence length="38" mass="4494">MKKQIRQHRVLAPQCIDQNHEGVMSRQLIVDFHQHANS</sequence>
<gene>
    <name evidence="1" type="ORF">BLL52_2919</name>
</gene>
<comment type="caution">
    <text evidence="1">The sequence shown here is derived from an EMBL/GenBank/DDBJ whole genome shotgun (WGS) entry which is preliminary data.</text>
</comment>